<protein>
    <submittedName>
        <fullName evidence="1">Uncharacterized protein</fullName>
    </submittedName>
</protein>
<evidence type="ECO:0000313" key="1">
    <source>
        <dbReference type="EMBL" id="OUS19033.1"/>
    </source>
</evidence>
<dbReference type="EMBL" id="MAAX01000049">
    <property type="protein sequence ID" value="OUS19033.1"/>
    <property type="molecule type" value="Genomic_DNA"/>
</dbReference>
<gene>
    <name evidence="1" type="ORF">A9Q93_02940</name>
</gene>
<dbReference type="Proteomes" id="UP000196102">
    <property type="component" value="Unassembled WGS sequence"/>
</dbReference>
<name>A0A1Z8B8Z0_9FLAO</name>
<dbReference type="RefSeq" id="WP_303685892.1">
    <property type="nucleotide sequence ID" value="NZ_CAJXYO010000079.1"/>
</dbReference>
<reference evidence="2" key="1">
    <citation type="journal article" date="2017" name="Proc. Natl. Acad. Sci. U.S.A.">
        <title>Simulation of Deepwater Horizon oil plume reveals substrate specialization within a complex community of hydrocarbon-degraders.</title>
        <authorList>
            <person name="Hu P."/>
            <person name="Dubinsky E.A."/>
            <person name="Probst A.J."/>
            <person name="Wang J."/>
            <person name="Sieber C.M.K."/>
            <person name="Tom L.M."/>
            <person name="Gardinali P."/>
            <person name="Banfield J.F."/>
            <person name="Atlas R.M."/>
            <person name="Andersen G.L."/>
        </authorList>
    </citation>
    <scope>NUCLEOTIDE SEQUENCE [LARGE SCALE GENOMIC DNA]</scope>
</reference>
<dbReference type="AlphaFoldDB" id="A0A1Z8B8Z0"/>
<proteinExistence type="predicted"/>
<accession>A0A1Z8B8Z0</accession>
<evidence type="ECO:0000313" key="2">
    <source>
        <dbReference type="Proteomes" id="UP000196102"/>
    </source>
</evidence>
<organism evidence="1 2">
    <name type="scientific">Nonlabens dokdonensis</name>
    <dbReference type="NCBI Taxonomy" id="328515"/>
    <lineage>
        <taxon>Bacteria</taxon>
        <taxon>Pseudomonadati</taxon>
        <taxon>Bacteroidota</taxon>
        <taxon>Flavobacteriia</taxon>
        <taxon>Flavobacteriales</taxon>
        <taxon>Flavobacteriaceae</taxon>
        <taxon>Nonlabens</taxon>
    </lineage>
</organism>
<comment type="caution">
    <text evidence="1">The sequence shown here is derived from an EMBL/GenBank/DDBJ whole genome shotgun (WGS) entry which is preliminary data.</text>
</comment>
<sequence length="209" mass="24609">MKPTLELPITLRPPELDEVPMNSSVKERLELRKTAKIVEGFKILPKDNNPEHEELAFNFYAEINIDNSRLWSLILELSKQMPDEISLIFNHSDCEPEYGKYSDKNQTLEFLAKYETEIISDTFIDIGMIFHSDSELIEIFVPESKYIKFWGVDQESFLKSMNKYDLKEIDGIEFVDEYPKVREPLRLFNETTTDSNELIELLRTNFKIK</sequence>